<feature type="region of interest" description="Disordered" evidence="1">
    <location>
        <begin position="244"/>
        <end position="264"/>
    </location>
</feature>
<sequence>MAAAFSCAGPSVVLDTTPRLASPWPYWCAAPGEGLASIPPDRPATRKAIQEAASNCRTPEGRTWQALTDHQSWSSAPLSLPEDPAAWYQLAAAGGWQAVVADTPHAVAQDVISARCAGRTGQTASWCSLPFSVPVLSAAATGPGVQALQIAVKAAVAEGLPLQRAVVALTATSEGRQPSPVRAAAAMLRSHVFSVINVPYDPHIRTYGMSDSHRIRPKTLAAGYDLAGAVVASAHQVWGHPLPAARTPAPLSSDARVASEKVPA</sequence>
<evidence type="ECO:0000313" key="2">
    <source>
        <dbReference type="EMBL" id="MBO8189716.1"/>
    </source>
</evidence>
<name>A0ABS3X2V7_9ACTN</name>
<keyword evidence="3" id="KW-1185">Reference proteome</keyword>
<reference evidence="2 3" key="1">
    <citation type="submission" date="2021-02" db="EMBL/GenBank/DDBJ databases">
        <title>Streptomyces spirodelae sp. nov., isolated from duckweed.</title>
        <authorList>
            <person name="Saimee Y."/>
            <person name="Duangmal K."/>
        </authorList>
    </citation>
    <scope>NUCLEOTIDE SEQUENCE [LARGE SCALE GENOMIC DNA]</scope>
    <source>
        <strain evidence="2 3">DW4-2</strain>
    </source>
</reference>
<accession>A0ABS3X2V7</accession>
<protein>
    <submittedName>
        <fullName evidence="2">Uncharacterized protein</fullName>
    </submittedName>
</protein>
<dbReference type="Proteomes" id="UP001518976">
    <property type="component" value="Unassembled WGS sequence"/>
</dbReference>
<organism evidence="2 3">
    <name type="scientific">Streptomyces spirodelae</name>
    <dbReference type="NCBI Taxonomy" id="2812904"/>
    <lineage>
        <taxon>Bacteria</taxon>
        <taxon>Bacillati</taxon>
        <taxon>Actinomycetota</taxon>
        <taxon>Actinomycetes</taxon>
        <taxon>Kitasatosporales</taxon>
        <taxon>Streptomycetaceae</taxon>
        <taxon>Streptomyces</taxon>
    </lineage>
</organism>
<comment type="caution">
    <text evidence="2">The sequence shown here is derived from an EMBL/GenBank/DDBJ whole genome shotgun (WGS) entry which is preliminary data.</text>
</comment>
<dbReference type="EMBL" id="JAFFZN010000040">
    <property type="protein sequence ID" value="MBO8189716.1"/>
    <property type="molecule type" value="Genomic_DNA"/>
</dbReference>
<evidence type="ECO:0000256" key="1">
    <source>
        <dbReference type="SAM" id="MobiDB-lite"/>
    </source>
</evidence>
<evidence type="ECO:0000313" key="3">
    <source>
        <dbReference type="Proteomes" id="UP001518976"/>
    </source>
</evidence>
<gene>
    <name evidence="2" type="ORF">JW592_30360</name>
</gene>
<proteinExistence type="predicted"/>